<evidence type="ECO:0000313" key="2">
    <source>
        <dbReference type="Proteomes" id="UP000251002"/>
    </source>
</evidence>
<dbReference type="EMBL" id="QLZR01000009">
    <property type="protein sequence ID" value="RAZ73614.1"/>
    <property type="molecule type" value="Genomic_DNA"/>
</dbReference>
<evidence type="ECO:0000313" key="1">
    <source>
        <dbReference type="EMBL" id="RAZ73614.1"/>
    </source>
</evidence>
<keyword evidence="2" id="KW-1185">Reference proteome</keyword>
<gene>
    <name evidence="1" type="ORF">DP120_16900</name>
</gene>
<accession>A0A365KKN6</accession>
<sequence length="67" mass="7991">MKNIEVLYQVKRPDGLYSEVKKFRLAAITNSDQHDEMEFKEYFTGLIAESEKVERESIRAKGYKEFR</sequence>
<comment type="caution">
    <text evidence="1">The sequence shown here is derived from an EMBL/GenBank/DDBJ whole genome shotgun (WGS) entry which is preliminary data.</text>
</comment>
<dbReference type="AlphaFoldDB" id="A0A365KKN6"/>
<organism evidence="1 2">
    <name type="scientific">Planococcus halotolerans</name>
    <dbReference type="NCBI Taxonomy" id="2233542"/>
    <lineage>
        <taxon>Bacteria</taxon>
        <taxon>Bacillati</taxon>
        <taxon>Bacillota</taxon>
        <taxon>Bacilli</taxon>
        <taxon>Bacillales</taxon>
        <taxon>Caryophanaceae</taxon>
        <taxon>Planococcus</taxon>
    </lineage>
</organism>
<dbReference type="Proteomes" id="UP000251002">
    <property type="component" value="Unassembled WGS sequence"/>
</dbReference>
<protein>
    <submittedName>
        <fullName evidence="1">Uncharacterized protein</fullName>
    </submittedName>
</protein>
<dbReference type="RefSeq" id="WP_112224804.1">
    <property type="nucleotide sequence ID" value="NZ_CP196859.1"/>
</dbReference>
<reference evidence="1 2" key="1">
    <citation type="submission" date="2018-06" db="EMBL/GenBank/DDBJ databases">
        <title>The draft genome sequences of strains SCU63 and S1.</title>
        <authorList>
            <person name="Gan L."/>
        </authorList>
    </citation>
    <scope>NUCLEOTIDE SEQUENCE [LARGE SCALE GENOMIC DNA]</scope>
    <source>
        <strain evidence="1 2">SCU63</strain>
    </source>
</reference>
<name>A0A365KKN6_9BACL</name>
<proteinExistence type="predicted"/>